<name>A0AAP0QEE2_9ROSI</name>
<dbReference type="AlphaFoldDB" id="A0AAP0QEE2"/>
<keyword evidence="2" id="KW-0472">Membrane</keyword>
<comment type="caution">
    <text evidence="3">The sequence shown here is derived from an EMBL/GenBank/DDBJ whole genome shotgun (WGS) entry which is preliminary data.</text>
</comment>
<proteinExistence type="predicted"/>
<keyword evidence="2" id="KW-0812">Transmembrane</keyword>
<dbReference type="EMBL" id="JBCGBO010000007">
    <property type="protein sequence ID" value="KAK9188462.1"/>
    <property type="molecule type" value="Genomic_DNA"/>
</dbReference>
<keyword evidence="4" id="KW-1185">Reference proteome</keyword>
<protein>
    <submittedName>
        <fullName evidence="3">Uncharacterized protein</fullName>
    </submittedName>
</protein>
<gene>
    <name evidence="3" type="ORF">WN944_019865</name>
</gene>
<accession>A0AAP0QEE2</accession>
<dbReference type="Proteomes" id="UP001428341">
    <property type="component" value="Unassembled WGS sequence"/>
</dbReference>
<organism evidence="3 4">
    <name type="scientific">Citrus x changshan-huyou</name>
    <dbReference type="NCBI Taxonomy" id="2935761"/>
    <lineage>
        <taxon>Eukaryota</taxon>
        <taxon>Viridiplantae</taxon>
        <taxon>Streptophyta</taxon>
        <taxon>Embryophyta</taxon>
        <taxon>Tracheophyta</taxon>
        <taxon>Spermatophyta</taxon>
        <taxon>Magnoliopsida</taxon>
        <taxon>eudicotyledons</taxon>
        <taxon>Gunneridae</taxon>
        <taxon>Pentapetalae</taxon>
        <taxon>rosids</taxon>
        <taxon>malvids</taxon>
        <taxon>Sapindales</taxon>
        <taxon>Rutaceae</taxon>
        <taxon>Aurantioideae</taxon>
        <taxon>Citrus</taxon>
    </lineage>
</organism>
<sequence length="222" mass="25051">MAWRKFKYLNTPNDHEGPRSRFPNTTLTSSFFTESGSKLLAQMNKKENTTKIFIVFAKLSLPKSTSSAVEQQQPNPTITVIADDDVDNDDDANNAVIVDDDDKDDGIFKTREKKQRYEFEQARENEDISGHGTVKWHRPEDAKSIGCGYGACSDDTMEFVLFVLRSDGVGGNGGGSQRLMEMRLNNGVLLLLAVLLNWTTVAFLFPFYRVETMLFFMTILLL</sequence>
<evidence type="ECO:0000256" key="2">
    <source>
        <dbReference type="SAM" id="Phobius"/>
    </source>
</evidence>
<feature type="transmembrane region" description="Helical" evidence="2">
    <location>
        <begin position="188"/>
        <end position="208"/>
    </location>
</feature>
<evidence type="ECO:0000313" key="4">
    <source>
        <dbReference type="Proteomes" id="UP001428341"/>
    </source>
</evidence>
<evidence type="ECO:0000256" key="1">
    <source>
        <dbReference type="SAM" id="MobiDB-lite"/>
    </source>
</evidence>
<evidence type="ECO:0000313" key="3">
    <source>
        <dbReference type="EMBL" id="KAK9188462.1"/>
    </source>
</evidence>
<feature type="region of interest" description="Disordered" evidence="1">
    <location>
        <begin position="1"/>
        <end position="20"/>
    </location>
</feature>
<keyword evidence="2" id="KW-1133">Transmembrane helix</keyword>
<reference evidence="3 4" key="1">
    <citation type="submission" date="2024-05" db="EMBL/GenBank/DDBJ databases">
        <title>Haplotype-resolved chromosome-level genome assembly of Huyou (Citrus changshanensis).</title>
        <authorList>
            <person name="Miao C."/>
            <person name="Chen W."/>
            <person name="Wu Y."/>
            <person name="Wang L."/>
            <person name="Zhao S."/>
            <person name="Grierson D."/>
            <person name="Xu C."/>
            <person name="Chen K."/>
        </authorList>
    </citation>
    <scope>NUCLEOTIDE SEQUENCE [LARGE SCALE GENOMIC DNA]</scope>
    <source>
        <strain evidence="3">01-14</strain>
        <tissue evidence="3">Leaf</tissue>
    </source>
</reference>